<dbReference type="PROSITE" id="PS51257">
    <property type="entry name" value="PROKAR_LIPOPROTEIN"/>
    <property type="match status" value="1"/>
</dbReference>
<dbReference type="Gene3D" id="3.90.226.10">
    <property type="entry name" value="2-enoyl-CoA Hydratase, Chain A, domain 1"/>
    <property type="match status" value="1"/>
</dbReference>
<dbReference type="Gene3D" id="3.30.750.170">
    <property type="match status" value="1"/>
</dbReference>
<dbReference type="GO" id="GO:0004175">
    <property type="term" value="F:endopeptidase activity"/>
    <property type="evidence" value="ECO:0007669"/>
    <property type="project" value="TreeGrafter"/>
</dbReference>
<dbReference type="Proteomes" id="UP000001231">
    <property type="component" value="Chromosome"/>
</dbReference>
<dbReference type="InterPro" id="IPR041613">
    <property type="entry name" value="Pept_S41_N"/>
</dbReference>
<dbReference type="InterPro" id="IPR005151">
    <property type="entry name" value="Tail-specific_protease"/>
</dbReference>
<dbReference type="KEGG" id="kko:Kkor_1028"/>
<evidence type="ECO:0000313" key="4">
    <source>
        <dbReference type="Proteomes" id="UP000001231"/>
    </source>
</evidence>
<evidence type="ECO:0000313" key="3">
    <source>
        <dbReference type="EMBL" id="ACV26447.1"/>
    </source>
</evidence>
<dbReference type="SUPFAM" id="SSF52096">
    <property type="entry name" value="ClpP/crotonase"/>
    <property type="match status" value="1"/>
</dbReference>
<dbReference type="Pfam" id="PF03572">
    <property type="entry name" value="Peptidase_S41"/>
    <property type="match status" value="1"/>
</dbReference>
<dbReference type="GO" id="GO:0006508">
    <property type="term" value="P:proteolysis"/>
    <property type="evidence" value="ECO:0007669"/>
    <property type="project" value="InterPro"/>
</dbReference>
<keyword evidence="4" id="KW-1185">Reference proteome</keyword>
<sequence length="536" mass="58480">MNIQNSKWSNRLKLVGFASLSFILISCSSDSDSDPSPPTDEQLSWTQGVFEDEDAFKDFCEVPRTDTDIDGDPWPDKPGSTLHENHWLRSWSNNTYLWYDEIQDQNPANFNDPLDYFAVLKTDALTSSGNPKDRFHYTYDTDVYEQLVSSGASAGYGAEWVLLQSAPPRDVRVAFTEPNSPATTANLTRGVKILEVDGVDMINGNDVDTLNAGLFPDSAGESHEFLIEEIGGATRTVIMTSAIVTTDPVQNEKIIATASGDVGYLTFNTFGIVDAEAELIDAFTNFENQGINDLVIDLRYNGGGFLAISSQLAYMVAGSSATSGRTYSQTVFNDKHPTINPVTGQTLAPTPFYNTSLGFSVSEGQALPQLNLSRIFVLSDGGTCSASEAFINGLRGIDVEVILIGDDTCGKPYGFYATDNCGITYFTIQFRGENDKAFGDYADGFVIAGSDNGQDVVRGCVVADDFNNSLGDEQEARLAAALDFRDTGACPASTAKSLHQAPYKPSDVYDENSLYNSQIWRDHMFLKQNLILTEPK</sequence>
<dbReference type="STRING" id="523791.Kkor_1028"/>
<dbReference type="GO" id="GO:0007165">
    <property type="term" value="P:signal transduction"/>
    <property type="evidence" value="ECO:0007669"/>
    <property type="project" value="TreeGrafter"/>
</dbReference>
<protein>
    <submittedName>
        <fullName evidence="3">Peptidase S41</fullName>
    </submittedName>
</protein>
<dbReference type="Pfam" id="PF18294">
    <property type="entry name" value="Pept_S41_N"/>
    <property type="match status" value="1"/>
</dbReference>
<proteinExistence type="predicted"/>
<dbReference type="MEROPS" id="S41.012"/>
<dbReference type="PANTHER" id="PTHR32060">
    <property type="entry name" value="TAIL-SPECIFIC PROTEASE"/>
    <property type="match status" value="1"/>
</dbReference>
<reference evidence="3 4" key="1">
    <citation type="journal article" date="2009" name="Stand. Genomic Sci.">
        <title>Complete genome sequence of Kangiella koreensis type strain (SW-125).</title>
        <authorList>
            <person name="Han C."/>
            <person name="Sikorski J."/>
            <person name="Lapidus A."/>
            <person name="Nolan M."/>
            <person name="Glavina Del Rio T."/>
            <person name="Tice H."/>
            <person name="Cheng J.F."/>
            <person name="Lucas S."/>
            <person name="Chen F."/>
            <person name="Copeland A."/>
            <person name="Ivanova N."/>
            <person name="Mavromatis K."/>
            <person name="Ovchinnikova G."/>
            <person name="Pati A."/>
            <person name="Bruce D."/>
            <person name="Goodwin L."/>
            <person name="Pitluck S."/>
            <person name="Chen A."/>
            <person name="Palaniappan K."/>
            <person name="Land M."/>
            <person name="Hauser L."/>
            <person name="Chang Y.J."/>
            <person name="Jeffries C.D."/>
            <person name="Chain P."/>
            <person name="Saunders E."/>
            <person name="Brettin T."/>
            <person name="Goker M."/>
            <person name="Tindall B.J."/>
            <person name="Bristow J."/>
            <person name="Eisen J.A."/>
            <person name="Markowitz V."/>
            <person name="Hugenholtz P."/>
            <person name="Kyrpides N.C."/>
            <person name="Klenk H.P."/>
            <person name="Detter J.C."/>
        </authorList>
    </citation>
    <scope>NUCLEOTIDE SEQUENCE [LARGE SCALE GENOMIC DNA]</scope>
    <source>
        <strain evidence="4">DSM 16069 / KCTC 12182 / SW-125</strain>
    </source>
</reference>
<dbReference type="EMBL" id="CP001707">
    <property type="protein sequence ID" value="ACV26447.1"/>
    <property type="molecule type" value="Genomic_DNA"/>
</dbReference>
<accession>C7RB05</accession>
<dbReference type="GO" id="GO:0030288">
    <property type="term" value="C:outer membrane-bounded periplasmic space"/>
    <property type="evidence" value="ECO:0007669"/>
    <property type="project" value="TreeGrafter"/>
</dbReference>
<dbReference type="SUPFAM" id="SSF50156">
    <property type="entry name" value="PDZ domain-like"/>
    <property type="match status" value="1"/>
</dbReference>
<dbReference type="GO" id="GO:0008236">
    <property type="term" value="F:serine-type peptidase activity"/>
    <property type="evidence" value="ECO:0007669"/>
    <property type="project" value="InterPro"/>
</dbReference>
<dbReference type="OrthoDB" id="7168509at2"/>
<dbReference type="PANTHER" id="PTHR32060:SF30">
    <property type="entry name" value="CARBOXY-TERMINAL PROCESSING PROTEASE CTPA"/>
    <property type="match status" value="1"/>
</dbReference>
<organism evidence="3 4">
    <name type="scientific">Kangiella koreensis (strain DSM 16069 / JCM 12317 / KCTC 12182 / SW-125)</name>
    <dbReference type="NCBI Taxonomy" id="523791"/>
    <lineage>
        <taxon>Bacteria</taxon>
        <taxon>Pseudomonadati</taxon>
        <taxon>Pseudomonadota</taxon>
        <taxon>Gammaproteobacteria</taxon>
        <taxon>Kangiellales</taxon>
        <taxon>Kangiellaceae</taxon>
        <taxon>Kangiella</taxon>
    </lineage>
</organism>
<feature type="domain" description="Tail specific protease" evidence="1">
    <location>
        <begin position="261"/>
        <end position="411"/>
    </location>
</feature>
<name>C7RB05_KANKD</name>
<feature type="domain" description="Peptidase S41 N-terminal" evidence="2">
    <location>
        <begin position="84"/>
        <end position="124"/>
    </location>
</feature>
<gene>
    <name evidence="3" type="ordered locus">Kkor_1028</name>
</gene>
<dbReference type="RefSeq" id="WP_012800961.1">
    <property type="nucleotide sequence ID" value="NC_013166.1"/>
</dbReference>
<dbReference type="Gene3D" id="2.30.42.10">
    <property type="match status" value="1"/>
</dbReference>
<evidence type="ECO:0000259" key="1">
    <source>
        <dbReference type="Pfam" id="PF03572"/>
    </source>
</evidence>
<dbReference type="eggNOG" id="COG0793">
    <property type="taxonomic scope" value="Bacteria"/>
</dbReference>
<dbReference type="HOGENOM" id="CLU_031949_2_0_6"/>
<dbReference type="InterPro" id="IPR029045">
    <property type="entry name" value="ClpP/crotonase-like_dom_sf"/>
</dbReference>
<dbReference type="AlphaFoldDB" id="C7RB05"/>
<dbReference type="InterPro" id="IPR036034">
    <property type="entry name" value="PDZ_sf"/>
</dbReference>
<dbReference type="InParanoid" id="C7RB05"/>
<evidence type="ECO:0000259" key="2">
    <source>
        <dbReference type="Pfam" id="PF18294"/>
    </source>
</evidence>